<keyword evidence="3" id="KW-1185">Reference proteome</keyword>
<evidence type="ECO:0000313" key="3">
    <source>
        <dbReference type="Proteomes" id="UP001212499"/>
    </source>
</evidence>
<sequence length="242" mass="27725">MRNDLHGLDISHTELQNLTNLPVKEQLIIITQPLRTIAKRITDKLRGSEGATVVFISSSIFVFSYLLFDILIKLFATWITIPSWLLLIILCSWGGCVTQIVFYLLWRRKIKILNHNMTNSLEILLNDVDRYNAVIKAIDINDQIEAAGNPGVVIREREKVIAALKLTRNDLIRALKTERILRENQNFILRNTELFTNNLATLTAMQVTEEATEHGRLLNEALQIALDVQLEMKRLQNLTSHS</sequence>
<dbReference type="Proteomes" id="UP001212499">
    <property type="component" value="Unassembled WGS sequence"/>
</dbReference>
<accession>A0ABT5ANR4</accession>
<dbReference type="EMBL" id="JAQMUH010000061">
    <property type="protein sequence ID" value="MDB9538966.1"/>
    <property type="molecule type" value="Genomic_DNA"/>
</dbReference>
<gene>
    <name evidence="2" type="ORF">PN457_04695</name>
</gene>
<name>A0ABT5ANR4_9CYAN</name>
<comment type="caution">
    <text evidence="2">The sequence shown here is derived from an EMBL/GenBank/DDBJ whole genome shotgun (WGS) entry which is preliminary data.</text>
</comment>
<dbReference type="RefSeq" id="WP_271731668.1">
    <property type="nucleotide sequence ID" value="NZ_JANQDP010000061.1"/>
</dbReference>
<protein>
    <submittedName>
        <fullName evidence="2">Uncharacterized protein</fullName>
    </submittedName>
</protein>
<organism evidence="2 3">
    <name type="scientific">Anabaenopsis arnoldii</name>
    <dbReference type="NCBI Taxonomy" id="2152938"/>
    <lineage>
        <taxon>Bacteria</taxon>
        <taxon>Bacillati</taxon>
        <taxon>Cyanobacteriota</taxon>
        <taxon>Cyanophyceae</taxon>
        <taxon>Nostocales</taxon>
        <taxon>Nodulariaceae</taxon>
        <taxon>Anabaenopsis</taxon>
    </lineage>
</organism>
<keyword evidence="1" id="KW-1133">Transmembrane helix</keyword>
<proteinExistence type="predicted"/>
<keyword evidence="1" id="KW-0812">Transmembrane</keyword>
<keyword evidence="1" id="KW-0472">Membrane</keyword>
<feature type="transmembrane region" description="Helical" evidence="1">
    <location>
        <begin position="50"/>
        <end position="72"/>
    </location>
</feature>
<reference evidence="2 3" key="1">
    <citation type="submission" date="2023-01" db="EMBL/GenBank/DDBJ databases">
        <title>Genomes from the Australian National Cyanobacteria Reference Collection.</title>
        <authorList>
            <person name="Willis A."/>
            <person name="Lee E.M.F."/>
        </authorList>
    </citation>
    <scope>NUCLEOTIDE SEQUENCE [LARGE SCALE GENOMIC DNA]</scope>
    <source>
        <strain evidence="2 3">CS-1033</strain>
    </source>
</reference>
<evidence type="ECO:0000313" key="2">
    <source>
        <dbReference type="EMBL" id="MDB9538966.1"/>
    </source>
</evidence>
<evidence type="ECO:0000256" key="1">
    <source>
        <dbReference type="SAM" id="Phobius"/>
    </source>
</evidence>
<feature type="transmembrane region" description="Helical" evidence="1">
    <location>
        <begin position="84"/>
        <end position="106"/>
    </location>
</feature>